<dbReference type="InterPro" id="IPR011009">
    <property type="entry name" value="Kinase-like_dom_sf"/>
</dbReference>
<organism evidence="2 3">
    <name type="scientific">Phytophthora palmivora</name>
    <dbReference type="NCBI Taxonomy" id="4796"/>
    <lineage>
        <taxon>Eukaryota</taxon>
        <taxon>Sar</taxon>
        <taxon>Stramenopiles</taxon>
        <taxon>Oomycota</taxon>
        <taxon>Peronosporomycetes</taxon>
        <taxon>Peronosporales</taxon>
        <taxon>Peronosporaceae</taxon>
        <taxon>Phytophthora</taxon>
    </lineage>
</organism>
<dbReference type="Gene3D" id="3.30.200.20">
    <property type="entry name" value="Phosphorylase Kinase, domain 1"/>
    <property type="match status" value="1"/>
</dbReference>
<dbReference type="Proteomes" id="UP000237271">
    <property type="component" value="Unassembled WGS sequence"/>
</dbReference>
<evidence type="ECO:0000313" key="3">
    <source>
        <dbReference type="Proteomes" id="UP000237271"/>
    </source>
</evidence>
<dbReference type="Gene3D" id="1.10.510.10">
    <property type="entry name" value="Transferase(Phosphotransferase) domain 1"/>
    <property type="match status" value="1"/>
</dbReference>
<proteinExistence type="predicted"/>
<dbReference type="SUPFAM" id="SSF56112">
    <property type="entry name" value="Protein kinase-like (PK-like)"/>
    <property type="match status" value="1"/>
</dbReference>
<dbReference type="InterPro" id="IPR001245">
    <property type="entry name" value="Ser-Thr/Tyr_kinase_cat_dom"/>
</dbReference>
<dbReference type="PANTHER" id="PTHR44329">
    <property type="entry name" value="SERINE/THREONINE-PROTEIN KINASE TNNI3K-RELATED"/>
    <property type="match status" value="1"/>
</dbReference>
<dbReference type="GO" id="GO:0005524">
    <property type="term" value="F:ATP binding"/>
    <property type="evidence" value="ECO:0007669"/>
    <property type="project" value="InterPro"/>
</dbReference>
<keyword evidence="2" id="KW-0418">Kinase</keyword>
<keyword evidence="3" id="KW-1185">Reference proteome</keyword>
<name>A0A2P4YJU0_9STRA</name>
<reference evidence="2 3" key="1">
    <citation type="journal article" date="2017" name="Genome Biol. Evol.">
        <title>Phytophthora megakarya and P. palmivora, closely related causal agents of cacao black pod rot, underwent increases in genome sizes and gene numbers by different mechanisms.</title>
        <authorList>
            <person name="Ali S.S."/>
            <person name="Shao J."/>
            <person name="Lary D.J."/>
            <person name="Kronmiller B."/>
            <person name="Shen D."/>
            <person name="Strem M.D."/>
            <person name="Amoako-Attah I."/>
            <person name="Akrofi A.Y."/>
            <person name="Begoude B.A."/>
            <person name="Ten Hoopen G.M."/>
            <person name="Coulibaly K."/>
            <person name="Kebe B.I."/>
            <person name="Melnick R.L."/>
            <person name="Guiltinan M.J."/>
            <person name="Tyler B.M."/>
            <person name="Meinhardt L.W."/>
            <person name="Bailey B.A."/>
        </authorList>
    </citation>
    <scope>NUCLEOTIDE SEQUENCE [LARGE SCALE GENOMIC DNA]</scope>
    <source>
        <strain evidence="3">sbr112.9</strain>
    </source>
</reference>
<comment type="caution">
    <text evidence="2">The sequence shown here is derived from an EMBL/GenBank/DDBJ whole genome shotgun (WGS) entry which is preliminary data.</text>
</comment>
<sequence length="447" mass="50518">MERAFTQMPDTCFIPAFEVKLQQLIKSENVGGNYRVLWLNAEVVVKLFVPEASATTFAHEMAVWHQLRHPNVIKLYGTCDIDHHFFVCEWASNGSLIEHLAAREKRGERRTPWKFLHEAALGLAYLHERKIVHGNLCSNNILVGSDGLVKLADFQLSGSTTVWSSGGRSDVGSGSFCWHAPERLNGKPVSLASDIYSFCLCVIAVVTRKTPWGGCLEYHYKSKKIAWNPIADRGGYYAPVHDMTPDLTTLASKLGGNDPHSRVPASEVVRMLERLASQEAKEQQQSQSNSELILHINEYKNGDLLRRWRKLQLVTETVAADQPQFAVCRELKNLSRRTKTTSNTSTRFYKLIADCIGIIDVSSHQNRIQRLSSTKAQGHSITAIHRRIDAICAVIDSNYAIEEHKLRREKQRLKQQEAFVSEVSQTLVVLNELETDEARRDFMAFGD</sequence>
<dbReference type="PROSITE" id="PS50011">
    <property type="entry name" value="PROTEIN_KINASE_DOM"/>
    <property type="match status" value="1"/>
</dbReference>
<dbReference type="GO" id="GO:0004674">
    <property type="term" value="F:protein serine/threonine kinase activity"/>
    <property type="evidence" value="ECO:0007669"/>
    <property type="project" value="UniProtKB-KW"/>
</dbReference>
<dbReference type="OrthoDB" id="125266at2759"/>
<dbReference type="EMBL" id="NCKW01002198">
    <property type="protein sequence ID" value="POM78019.1"/>
    <property type="molecule type" value="Genomic_DNA"/>
</dbReference>
<feature type="domain" description="Protein kinase" evidence="1">
    <location>
        <begin position="19"/>
        <end position="275"/>
    </location>
</feature>
<keyword evidence="2" id="KW-0808">Transferase</keyword>
<dbReference type="Pfam" id="PF07714">
    <property type="entry name" value="PK_Tyr_Ser-Thr"/>
    <property type="match status" value="1"/>
</dbReference>
<dbReference type="AlphaFoldDB" id="A0A2P4YJU0"/>
<gene>
    <name evidence="2" type="ORF">PHPALM_4508</name>
</gene>
<evidence type="ECO:0000259" key="1">
    <source>
        <dbReference type="PROSITE" id="PS50011"/>
    </source>
</evidence>
<evidence type="ECO:0000313" key="2">
    <source>
        <dbReference type="EMBL" id="POM78019.1"/>
    </source>
</evidence>
<dbReference type="PANTHER" id="PTHR44329:SF214">
    <property type="entry name" value="PROTEIN KINASE DOMAIN-CONTAINING PROTEIN"/>
    <property type="match status" value="1"/>
</dbReference>
<dbReference type="InterPro" id="IPR051681">
    <property type="entry name" value="Ser/Thr_Kinases-Pseudokinases"/>
</dbReference>
<protein>
    <submittedName>
        <fullName evidence="2">Serine/threonine protein kinase</fullName>
    </submittedName>
</protein>
<dbReference type="InterPro" id="IPR000719">
    <property type="entry name" value="Prot_kinase_dom"/>
</dbReference>
<accession>A0A2P4YJU0</accession>
<keyword evidence="2" id="KW-0723">Serine/threonine-protein kinase</keyword>